<evidence type="ECO:0000313" key="3">
    <source>
        <dbReference type="EMBL" id="CCE87299.1"/>
    </source>
</evidence>
<dbReference type="Proteomes" id="UP000005222">
    <property type="component" value="Chromosome N"/>
</dbReference>
<organism evidence="3 4">
    <name type="scientific">Pichia sorbitophila (strain ATCC MYA-4447 / BCRC 22081 / CBS 7064 / NBRC 10061 / NRRL Y-12695)</name>
    <name type="common">Hybrid yeast</name>
    <dbReference type="NCBI Taxonomy" id="559304"/>
    <lineage>
        <taxon>Eukaryota</taxon>
        <taxon>Fungi</taxon>
        <taxon>Dikarya</taxon>
        <taxon>Ascomycota</taxon>
        <taxon>Saccharomycotina</taxon>
        <taxon>Pichiomycetes</taxon>
        <taxon>Debaryomycetaceae</taxon>
        <taxon>Millerozyma</taxon>
    </lineage>
</organism>
<keyword evidence="2" id="KW-1133">Transmembrane helix</keyword>
<dbReference type="HOGENOM" id="CLU_1111725_0_0_1"/>
<sequence>MARTQLIQLPQILDTFLNSVLDRNTSISVIIRLIRGCFTVIITIFVNYYVVYRPWRSMQPSFQYDPFRAKQLRLEEKTKKPLKNFKNRALQSDICPCDTYFTYLMLRSKVRLSDLHVRKILGLDERDEAQEKIYQSIRRQILYAVQELKRLCGFSDLTEMPMTDLRCLCYEIALVFKGIFFVPVKTKMSIGSDDVIHEVQYPTSFVPASTLTSNSAASNNAYNSQHHESTAPRMHRPSETSQSNSIEIIQYISKFREMWIVVLLMRQEYSNTTTGDVFQHH</sequence>
<evidence type="ECO:0000256" key="1">
    <source>
        <dbReference type="SAM" id="MobiDB-lite"/>
    </source>
</evidence>
<dbReference type="AlphaFoldDB" id="G8Y040"/>
<accession>G8Y040</accession>
<protein>
    <submittedName>
        <fullName evidence="3">Piso0_005847 protein</fullName>
    </submittedName>
</protein>
<keyword evidence="2" id="KW-0472">Membrane</keyword>
<evidence type="ECO:0000313" key="4">
    <source>
        <dbReference type="Proteomes" id="UP000005222"/>
    </source>
</evidence>
<dbReference type="InParanoid" id="G8Y040"/>
<evidence type="ECO:0000256" key="2">
    <source>
        <dbReference type="SAM" id="Phobius"/>
    </source>
</evidence>
<reference evidence="3 4" key="1">
    <citation type="journal article" date="2012" name="G3 (Bethesda)">
        <title>Pichia sorbitophila, an interspecies yeast hybrid reveals early steps of genome resolution following polyploidization.</title>
        <authorList>
            <person name="Leh Louis V."/>
            <person name="Despons L."/>
            <person name="Friedrich A."/>
            <person name="Martin T."/>
            <person name="Durrens P."/>
            <person name="Casaregola S."/>
            <person name="Neuveglise C."/>
            <person name="Fairhead C."/>
            <person name="Marck C."/>
            <person name="Cruz J.A."/>
            <person name="Straub M.L."/>
            <person name="Kugler V."/>
            <person name="Sacerdot C."/>
            <person name="Uzunov Z."/>
            <person name="Thierry A."/>
            <person name="Weiss S."/>
            <person name="Bleykasten C."/>
            <person name="De Montigny J."/>
            <person name="Jacques N."/>
            <person name="Jung P."/>
            <person name="Lemaire M."/>
            <person name="Mallet S."/>
            <person name="Morel G."/>
            <person name="Richard G.F."/>
            <person name="Sarkar A."/>
            <person name="Savel G."/>
            <person name="Schacherer J."/>
            <person name="Seret M.L."/>
            <person name="Talla E."/>
            <person name="Samson G."/>
            <person name="Jubin C."/>
            <person name="Poulain J."/>
            <person name="Vacherie B."/>
            <person name="Barbe V."/>
            <person name="Pelletier E."/>
            <person name="Sherman D.J."/>
            <person name="Westhof E."/>
            <person name="Weissenbach J."/>
            <person name="Baret P.V."/>
            <person name="Wincker P."/>
            <person name="Gaillardin C."/>
            <person name="Dujon B."/>
            <person name="Souciet J.L."/>
        </authorList>
    </citation>
    <scope>NUCLEOTIDE SEQUENCE [LARGE SCALE GENOMIC DNA]</scope>
    <source>
        <strain evidence="4">ATCC MYA-4447 / BCRC 22081 / CBS 7064 / NBRC 10061 / NRRL Y-12695</strain>
    </source>
</reference>
<keyword evidence="2" id="KW-0812">Transmembrane</keyword>
<gene>
    <name evidence="3" type="primary">Piso0_005847</name>
    <name evidence="3" type="ORF">GNLVRS01_PISO0N23883g</name>
</gene>
<keyword evidence="4" id="KW-1185">Reference proteome</keyword>
<feature type="transmembrane region" description="Helical" evidence="2">
    <location>
        <begin position="29"/>
        <end position="51"/>
    </location>
</feature>
<name>G8Y040_PICSO</name>
<dbReference type="OrthoDB" id="4019454at2759"/>
<dbReference type="EMBL" id="FO082046">
    <property type="protein sequence ID" value="CCE87299.1"/>
    <property type="molecule type" value="Genomic_DNA"/>
</dbReference>
<feature type="region of interest" description="Disordered" evidence="1">
    <location>
        <begin position="216"/>
        <end position="242"/>
    </location>
</feature>
<proteinExistence type="predicted"/>
<dbReference type="eggNOG" id="ENOG502RQDA">
    <property type="taxonomic scope" value="Eukaryota"/>
</dbReference>